<evidence type="ECO:0000256" key="2">
    <source>
        <dbReference type="ARBA" id="ARBA00022857"/>
    </source>
</evidence>
<dbReference type="GO" id="GO:0016491">
    <property type="term" value="F:oxidoreductase activity"/>
    <property type="evidence" value="ECO:0007669"/>
    <property type="project" value="UniProtKB-KW"/>
</dbReference>
<dbReference type="Pfam" id="PF00106">
    <property type="entry name" value="adh_short"/>
    <property type="match status" value="1"/>
</dbReference>
<dbReference type="Proteomes" id="UP000076722">
    <property type="component" value="Unassembled WGS sequence"/>
</dbReference>
<evidence type="ECO:0000313" key="5">
    <source>
        <dbReference type="Proteomes" id="UP000076722"/>
    </source>
</evidence>
<evidence type="ECO:0000256" key="1">
    <source>
        <dbReference type="ARBA" id="ARBA00006484"/>
    </source>
</evidence>
<dbReference type="PANTHER" id="PTHR24320:SF282">
    <property type="entry name" value="WW DOMAIN-CONTAINING OXIDOREDUCTASE"/>
    <property type="match status" value="1"/>
</dbReference>
<dbReference type="EMBL" id="KV419448">
    <property type="protein sequence ID" value="KZS87506.1"/>
    <property type="molecule type" value="Genomic_DNA"/>
</dbReference>
<dbReference type="AlphaFoldDB" id="A0A164NA84"/>
<gene>
    <name evidence="4" type="ORF">SISNIDRAFT_460801</name>
</gene>
<reference evidence="4 5" key="1">
    <citation type="journal article" date="2016" name="Mol. Biol. Evol.">
        <title>Comparative Genomics of Early-Diverging Mushroom-Forming Fungi Provides Insights into the Origins of Lignocellulose Decay Capabilities.</title>
        <authorList>
            <person name="Nagy L.G."/>
            <person name="Riley R."/>
            <person name="Tritt A."/>
            <person name="Adam C."/>
            <person name="Daum C."/>
            <person name="Floudas D."/>
            <person name="Sun H."/>
            <person name="Yadav J.S."/>
            <person name="Pangilinan J."/>
            <person name="Larsson K.H."/>
            <person name="Matsuura K."/>
            <person name="Barry K."/>
            <person name="Labutti K."/>
            <person name="Kuo R."/>
            <person name="Ohm R.A."/>
            <person name="Bhattacharya S.S."/>
            <person name="Shirouzu T."/>
            <person name="Yoshinaga Y."/>
            <person name="Martin F.M."/>
            <person name="Grigoriev I.V."/>
            <person name="Hibbett D.S."/>
        </authorList>
    </citation>
    <scope>NUCLEOTIDE SEQUENCE [LARGE SCALE GENOMIC DNA]</scope>
    <source>
        <strain evidence="4 5">HHB9708</strain>
    </source>
</reference>
<comment type="similarity">
    <text evidence="1">Belongs to the short-chain dehydrogenases/reductases (SDR) family.</text>
</comment>
<dbReference type="PANTHER" id="PTHR24320">
    <property type="entry name" value="RETINOL DEHYDROGENASE"/>
    <property type="match status" value="1"/>
</dbReference>
<name>A0A164NA84_9AGAM</name>
<organism evidence="4 5">
    <name type="scientific">Sistotremastrum niveocremeum HHB9708</name>
    <dbReference type="NCBI Taxonomy" id="1314777"/>
    <lineage>
        <taxon>Eukaryota</taxon>
        <taxon>Fungi</taxon>
        <taxon>Dikarya</taxon>
        <taxon>Basidiomycota</taxon>
        <taxon>Agaricomycotina</taxon>
        <taxon>Agaricomycetes</taxon>
        <taxon>Sistotremastrales</taxon>
        <taxon>Sistotremastraceae</taxon>
        <taxon>Sertulicium</taxon>
        <taxon>Sertulicium niveocremeum</taxon>
    </lineage>
</organism>
<evidence type="ECO:0000256" key="3">
    <source>
        <dbReference type="ARBA" id="ARBA00023002"/>
    </source>
</evidence>
<accession>A0A164NA84</accession>
<evidence type="ECO:0000313" key="4">
    <source>
        <dbReference type="EMBL" id="KZS87506.1"/>
    </source>
</evidence>
<dbReference type="OrthoDB" id="191139at2759"/>
<dbReference type="InterPro" id="IPR036291">
    <property type="entry name" value="NAD(P)-bd_dom_sf"/>
</dbReference>
<dbReference type="Gene3D" id="3.40.50.720">
    <property type="entry name" value="NAD(P)-binding Rossmann-like Domain"/>
    <property type="match status" value="1"/>
</dbReference>
<keyword evidence="5" id="KW-1185">Reference proteome</keyword>
<keyword evidence="2" id="KW-0521">NADP</keyword>
<dbReference type="PRINTS" id="PR00081">
    <property type="entry name" value="GDHRDH"/>
</dbReference>
<proteinExistence type="inferred from homology"/>
<dbReference type="InterPro" id="IPR002347">
    <property type="entry name" value="SDR_fam"/>
</dbReference>
<dbReference type="STRING" id="1314777.A0A164NA84"/>
<sequence length="323" mass="35178">MGGLFSRRYNPLTDLPDLTGKVIIVTGASAGIGKHTVLHLARKGAKIYLAARNESKTIGAIKELELAGLGPGNGSLHYIKLDLSDPQSIKKSAEEFLKREDRLDVLINNAGFVEEDYVTLKEGLGESIFANYLGPFIYTNALLPLLKKTAAEPGSDVRIVNLSSAAHAFPASKDTIFTSKEALNNRFTNSRIGKMQRYGYAKLANILHANELQRRLDEENIPITCISVHPGGVATPGAQRLFNNMLPFGTFLMKLISTSQEDGAITSAFAAGATEVKAHRDQYKAAYLVPFGKFGTKSKPAQDSQKALDLWNTSEQIVKELNL</sequence>
<dbReference type="SUPFAM" id="SSF51735">
    <property type="entry name" value="NAD(P)-binding Rossmann-fold domains"/>
    <property type="match status" value="1"/>
</dbReference>
<keyword evidence="3" id="KW-0560">Oxidoreductase</keyword>
<protein>
    <submittedName>
        <fullName evidence="4">NAD(P)-binding protein</fullName>
    </submittedName>
</protein>